<reference evidence="1" key="1">
    <citation type="submission" date="2023-08" db="EMBL/GenBank/DDBJ databases">
        <title>A de novo genome assembly of Solanum verrucosum Schlechtendal, a Mexican diploid species geographically isolated from the other diploid A-genome species in potato relatives.</title>
        <authorList>
            <person name="Hosaka K."/>
        </authorList>
    </citation>
    <scope>NUCLEOTIDE SEQUENCE</scope>
    <source>
        <tissue evidence="1">Young leaves</tissue>
    </source>
</reference>
<gene>
    <name evidence="1" type="ORF">MTR67_011809</name>
</gene>
<accession>A0AAF0QEJ6</accession>
<proteinExistence type="predicted"/>
<dbReference type="EMBL" id="CP133614">
    <property type="protein sequence ID" value="WMV18424.1"/>
    <property type="molecule type" value="Genomic_DNA"/>
</dbReference>
<keyword evidence="2" id="KW-1185">Reference proteome</keyword>
<protein>
    <submittedName>
        <fullName evidence="1">Uncharacterized protein</fullName>
    </submittedName>
</protein>
<name>A0AAF0QEJ6_SOLVR</name>
<sequence length="59" mass="6928">MYVGDGESVKLASHHFKDVARLSYDQWKKTRGENEPLLSWAMFEDAFMGCFFPRELRKA</sequence>
<organism evidence="1 2">
    <name type="scientific">Solanum verrucosum</name>
    <dbReference type="NCBI Taxonomy" id="315347"/>
    <lineage>
        <taxon>Eukaryota</taxon>
        <taxon>Viridiplantae</taxon>
        <taxon>Streptophyta</taxon>
        <taxon>Embryophyta</taxon>
        <taxon>Tracheophyta</taxon>
        <taxon>Spermatophyta</taxon>
        <taxon>Magnoliopsida</taxon>
        <taxon>eudicotyledons</taxon>
        <taxon>Gunneridae</taxon>
        <taxon>Pentapetalae</taxon>
        <taxon>asterids</taxon>
        <taxon>lamiids</taxon>
        <taxon>Solanales</taxon>
        <taxon>Solanaceae</taxon>
        <taxon>Solanoideae</taxon>
        <taxon>Solaneae</taxon>
        <taxon>Solanum</taxon>
    </lineage>
</organism>
<dbReference type="AlphaFoldDB" id="A0AAF0QEJ6"/>
<evidence type="ECO:0000313" key="2">
    <source>
        <dbReference type="Proteomes" id="UP001234989"/>
    </source>
</evidence>
<dbReference type="Proteomes" id="UP001234989">
    <property type="component" value="Chromosome 3"/>
</dbReference>
<evidence type="ECO:0000313" key="1">
    <source>
        <dbReference type="EMBL" id="WMV18424.1"/>
    </source>
</evidence>